<evidence type="ECO:0000256" key="4">
    <source>
        <dbReference type="ARBA" id="ARBA00012532"/>
    </source>
</evidence>
<keyword evidence="11" id="KW-0455">Luminescence</keyword>
<dbReference type="Gene3D" id="3.40.50.980">
    <property type="match status" value="2"/>
</dbReference>
<comment type="cofactor">
    <cofactor evidence="1">
        <name>Mg(2+)</name>
        <dbReference type="ChEBI" id="CHEBI:18420"/>
    </cofactor>
</comment>
<reference evidence="16" key="2">
    <citation type="submission" date="2025-05" db="UniProtKB">
        <authorList>
            <consortium name="EnsemblMetazoa"/>
        </authorList>
    </citation>
    <scope>IDENTIFICATION</scope>
    <source>
        <strain evidence="16">Foshan</strain>
    </source>
</reference>
<dbReference type="EC" id="1.13.12.7" evidence="4"/>
<dbReference type="InterPro" id="IPR045851">
    <property type="entry name" value="AMP-bd_C_sf"/>
</dbReference>
<keyword evidence="6" id="KW-0547">Nucleotide-binding</keyword>
<comment type="similarity">
    <text evidence="3">Belongs to the ATP-dependent AMP-binding enzyme family.</text>
</comment>
<evidence type="ECO:0000313" key="17">
    <source>
        <dbReference type="Proteomes" id="UP000069940"/>
    </source>
</evidence>
<reference evidence="17" key="1">
    <citation type="journal article" date="2015" name="Proc. Natl. Acad. Sci. U.S.A.">
        <title>Genome sequence of the Asian Tiger mosquito, Aedes albopictus, reveals insights into its biology, genetics, and evolution.</title>
        <authorList>
            <person name="Chen X.G."/>
            <person name="Jiang X."/>
            <person name="Gu J."/>
            <person name="Xu M."/>
            <person name="Wu Y."/>
            <person name="Deng Y."/>
            <person name="Zhang C."/>
            <person name="Bonizzoni M."/>
            <person name="Dermauw W."/>
            <person name="Vontas J."/>
            <person name="Armbruster P."/>
            <person name="Huang X."/>
            <person name="Yang Y."/>
            <person name="Zhang H."/>
            <person name="He W."/>
            <person name="Peng H."/>
            <person name="Liu Y."/>
            <person name="Wu K."/>
            <person name="Chen J."/>
            <person name="Lirakis M."/>
            <person name="Topalis P."/>
            <person name="Van Leeuwen T."/>
            <person name="Hall A.B."/>
            <person name="Jiang X."/>
            <person name="Thorpe C."/>
            <person name="Mueller R.L."/>
            <person name="Sun C."/>
            <person name="Waterhouse R.M."/>
            <person name="Yan G."/>
            <person name="Tu Z.J."/>
            <person name="Fang X."/>
            <person name="James A.A."/>
        </authorList>
    </citation>
    <scope>NUCLEOTIDE SEQUENCE [LARGE SCALE GENOMIC DNA]</scope>
    <source>
        <strain evidence="17">Foshan</strain>
    </source>
</reference>
<dbReference type="EnsemblMetazoa" id="AALFPA23_006939.R9168">
    <property type="protein sequence ID" value="AALFPA23_006939.P9168"/>
    <property type="gene ID" value="AALFPA23_006939"/>
</dbReference>
<keyword evidence="9" id="KW-0503">Monooxygenase</keyword>
<comment type="catalytic activity">
    <reaction evidence="13">
        <text>firefly D-luciferin + ATP + O2 = firefly oxyluciferin + hnu + AMP + CO2 + diphosphate</text>
        <dbReference type="Rhea" id="RHEA:10732"/>
        <dbReference type="ChEBI" id="CHEBI:15379"/>
        <dbReference type="ChEBI" id="CHEBI:16526"/>
        <dbReference type="ChEBI" id="CHEBI:16792"/>
        <dbReference type="ChEBI" id="CHEBI:30212"/>
        <dbReference type="ChEBI" id="CHEBI:30616"/>
        <dbReference type="ChEBI" id="CHEBI:33019"/>
        <dbReference type="ChEBI" id="CHEBI:58038"/>
        <dbReference type="ChEBI" id="CHEBI:456215"/>
        <dbReference type="EC" id="1.13.12.7"/>
    </reaction>
</comment>
<keyword evidence="12" id="KW-0599">Photoprotein</keyword>
<dbReference type="Pfam" id="PF13193">
    <property type="entry name" value="AMP-binding_C"/>
    <property type="match status" value="1"/>
</dbReference>
<evidence type="ECO:0000259" key="15">
    <source>
        <dbReference type="Pfam" id="PF13193"/>
    </source>
</evidence>
<dbReference type="InterPro" id="IPR025110">
    <property type="entry name" value="AMP-bd_C"/>
</dbReference>
<name>A0ABM1Y968_AEDAL</name>
<dbReference type="RefSeq" id="XP_019931273.3">
    <property type="nucleotide sequence ID" value="XM_020075714.3"/>
</dbReference>
<evidence type="ECO:0000259" key="14">
    <source>
        <dbReference type="Pfam" id="PF00501"/>
    </source>
</evidence>
<keyword evidence="17" id="KW-1185">Reference proteome</keyword>
<evidence type="ECO:0000256" key="13">
    <source>
        <dbReference type="ARBA" id="ARBA00048497"/>
    </source>
</evidence>
<keyword evidence="10" id="KW-0576">Peroxisome</keyword>
<dbReference type="Gene3D" id="2.30.38.10">
    <property type="entry name" value="Luciferase, Domain 3"/>
    <property type="match status" value="1"/>
</dbReference>
<dbReference type="GeneID" id="109621631"/>
<evidence type="ECO:0000256" key="11">
    <source>
        <dbReference type="ARBA" id="ARBA00023223"/>
    </source>
</evidence>
<evidence type="ECO:0000256" key="10">
    <source>
        <dbReference type="ARBA" id="ARBA00023140"/>
    </source>
</evidence>
<dbReference type="Gene3D" id="3.30.300.30">
    <property type="match status" value="1"/>
</dbReference>
<evidence type="ECO:0000256" key="3">
    <source>
        <dbReference type="ARBA" id="ARBA00006432"/>
    </source>
</evidence>
<keyword evidence="7" id="KW-0460">Magnesium</keyword>
<evidence type="ECO:0000256" key="2">
    <source>
        <dbReference type="ARBA" id="ARBA00004275"/>
    </source>
</evidence>
<comment type="subcellular location">
    <subcellularLocation>
        <location evidence="2">Peroxisome</location>
    </subcellularLocation>
</comment>
<evidence type="ECO:0000256" key="5">
    <source>
        <dbReference type="ARBA" id="ARBA00019043"/>
    </source>
</evidence>
<feature type="domain" description="AMP-dependent synthetase/ligase" evidence="14">
    <location>
        <begin position="40"/>
        <end position="405"/>
    </location>
</feature>
<evidence type="ECO:0000256" key="8">
    <source>
        <dbReference type="ARBA" id="ARBA00023002"/>
    </source>
</evidence>
<keyword evidence="8" id="KW-0560">Oxidoreductase</keyword>
<dbReference type="Pfam" id="PF00501">
    <property type="entry name" value="AMP-binding"/>
    <property type="match status" value="1"/>
</dbReference>
<evidence type="ECO:0000256" key="12">
    <source>
        <dbReference type="ARBA" id="ARBA00023262"/>
    </source>
</evidence>
<evidence type="ECO:0000313" key="16">
    <source>
        <dbReference type="EnsemblMetazoa" id="AALFPA23_006939.P9168"/>
    </source>
</evidence>
<proteinExistence type="inferred from homology"/>
<feature type="domain" description="AMP-binding enzyme C-terminal" evidence="15">
    <location>
        <begin position="453"/>
        <end position="529"/>
    </location>
</feature>
<dbReference type="InterPro" id="IPR020845">
    <property type="entry name" value="AMP-binding_CS"/>
</dbReference>
<dbReference type="PANTHER" id="PTHR24096">
    <property type="entry name" value="LONG-CHAIN-FATTY-ACID--COA LIGASE"/>
    <property type="match status" value="1"/>
</dbReference>
<dbReference type="PANTHER" id="PTHR24096:SF423">
    <property type="entry name" value="GM05240P"/>
    <property type="match status" value="1"/>
</dbReference>
<evidence type="ECO:0000256" key="6">
    <source>
        <dbReference type="ARBA" id="ARBA00022840"/>
    </source>
</evidence>
<accession>A0ABM1Y968</accession>
<keyword evidence="6" id="KW-0067">ATP-binding</keyword>
<protein>
    <recommendedName>
        <fullName evidence="5">Luciferin 4-monooxygenase</fullName>
        <ecNumber evidence="4">1.13.12.7</ecNumber>
    </recommendedName>
</protein>
<dbReference type="Proteomes" id="UP000069940">
    <property type="component" value="Unassembled WGS sequence"/>
</dbReference>
<dbReference type="PROSITE" id="PS00455">
    <property type="entry name" value="AMP_BINDING"/>
    <property type="match status" value="1"/>
</dbReference>
<dbReference type="SUPFAM" id="SSF56801">
    <property type="entry name" value="Acetyl-CoA synthetase-like"/>
    <property type="match status" value="1"/>
</dbReference>
<evidence type="ECO:0000256" key="9">
    <source>
        <dbReference type="ARBA" id="ARBA00023033"/>
    </source>
</evidence>
<sequence length="545" mass="60191">MSSSSDCSSKDPNIIYGGPLPATYNRGCRSLGELVVQELSRDPGKVALINGVTGLQLTNGGILQQSFCIADHLRGLGVGKNDVVAVVSENRFEYPIAICGAYLLGAAAALFNPGYTEREMEHAIRLAKPKVIFVSTQANLKVQKACIKIRRPVKFVHFDNGSGGRSWHDCLENSERRQFALNKLVPEPVDVENHVALIVMSSGTTGLPKGVQITQRNIMTTCFFMETLLEKIGTDQEELIAVDILPWFHVAGGVTMMNCLLNGMRLVYLSKFVQRTYLACIEKYRPNTLNMVPPIAVFLAKNAMVDEYDLSSVKTIISGAAPLSREVEDLIRSRLKVSSVRQAYGMSETTLAILAQLDAENKPGSVGKIREGQWAKVVDTTTGRTLGPYQNGELWFKGTLIMKGYIGREEAIDKDGWLHTGDIGYYDSERDFFIVDRLKELIKYKAFQVPPAELEAVLLSHPKVKDAAVIGVPDEKAGELPMAFVVAADGVQVNEREIIKFVNDQMSVQKHLHGGVRFINEIPKTASGKILRRALREMAKNKCKM</sequence>
<dbReference type="InterPro" id="IPR000873">
    <property type="entry name" value="AMP-dep_synth/lig_dom"/>
</dbReference>
<evidence type="ECO:0000256" key="1">
    <source>
        <dbReference type="ARBA" id="ARBA00001946"/>
    </source>
</evidence>
<organism evidence="16 17">
    <name type="scientific">Aedes albopictus</name>
    <name type="common">Asian tiger mosquito</name>
    <name type="synonym">Stegomyia albopicta</name>
    <dbReference type="NCBI Taxonomy" id="7160"/>
    <lineage>
        <taxon>Eukaryota</taxon>
        <taxon>Metazoa</taxon>
        <taxon>Ecdysozoa</taxon>
        <taxon>Arthropoda</taxon>
        <taxon>Hexapoda</taxon>
        <taxon>Insecta</taxon>
        <taxon>Pterygota</taxon>
        <taxon>Neoptera</taxon>
        <taxon>Endopterygota</taxon>
        <taxon>Diptera</taxon>
        <taxon>Nematocera</taxon>
        <taxon>Culicoidea</taxon>
        <taxon>Culicidae</taxon>
        <taxon>Culicinae</taxon>
        <taxon>Aedini</taxon>
        <taxon>Aedes</taxon>
        <taxon>Stegomyia</taxon>
    </lineage>
</organism>
<evidence type="ECO:0000256" key="7">
    <source>
        <dbReference type="ARBA" id="ARBA00022842"/>
    </source>
</evidence>